<accession>A0ABS0H3C2</accession>
<dbReference type="PANTHER" id="PTHR12715:SF4">
    <property type="entry name" value="EAMA DOMAIN-CONTAINING PROTEIN"/>
    <property type="match status" value="1"/>
</dbReference>
<feature type="transmembrane region" description="Helical" evidence="2">
    <location>
        <begin position="68"/>
        <end position="87"/>
    </location>
</feature>
<keyword evidence="2" id="KW-0472">Membrane</keyword>
<feature type="transmembrane region" description="Helical" evidence="2">
    <location>
        <begin position="126"/>
        <end position="144"/>
    </location>
</feature>
<feature type="transmembrane region" description="Helical" evidence="2">
    <location>
        <begin position="183"/>
        <end position="202"/>
    </location>
</feature>
<evidence type="ECO:0000313" key="4">
    <source>
        <dbReference type="EMBL" id="MBF9132967.1"/>
    </source>
</evidence>
<dbReference type="InterPro" id="IPR000620">
    <property type="entry name" value="EamA_dom"/>
</dbReference>
<feature type="domain" description="EamA" evidence="3">
    <location>
        <begin position="154"/>
        <end position="285"/>
    </location>
</feature>
<feature type="transmembrane region" description="Helical" evidence="2">
    <location>
        <begin position="99"/>
        <end position="119"/>
    </location>
</feature>
<feature type="domain" description="EamA" evidence="3">
    <location>
        <begin position="15"/>
        <end position="141"/>
    </location>
</feature>
<comment type="caution">
    <text evidence="4">The sequence shown here is derived from an EMBL/GenBank/DDBJ whole genome shotgun (WGS) entry which is preliminary data.</text>
</comment>
<comment type="similarity">
    <text evidence="1">Belongs to the EamA transporter family.</text>
</comment>
<proteinExistence type="inferred from homology"/>
<evidence type="ECO:0000256" key="1">
    <source>
        <dbReference type="ARBA" id="ARBA00007362"/>
    </source>
</evidence>
<evidence type="ECO:0000259" key="3">
    <source>
        <dbReference type="Pfam" id="PF00892"/>
    </source>
</evidence>
<dbReference type="InterPro" id="IPR052756">
    <property type="entry name" value="Alkyne_AA_exporter"/>
</dbReference>
<organism evidence="4 5">
    <name type="scientific">Plantactinospora alkalitolerans</name>
    <dbReference type="NCBI Taxonomy" id="2789879"/>
    <lineage>
        <taxon>Bacteria</taxon>
        <taxon>Bacillati</taxon>
        <taxon>Actinomycetota</taxon>
        <taxon>Actinomycetes</taxon>
        <taxon>Micromonosporales</taxon>
        <taxon>Micromonosporaceae</taxon>
        <taxon>Plantactinospora</taxon>
    </lineage>
</organism>
<feature type="transmembrane region" description="Helical" evidence="2">
    <location>
        <begin position="242"/>
        <end position="262"/>
    </location>
</feature>
<dbReference type="PANTHER" id="PTHR12715">
    <property type="entry name" value="TRANSPORTER, DRUG/METABOLITE EXPORTER FAMILY"/>
    <property type="match status" value="1"/>
</dbReference>
<dbReference type="RefSeq" id="WP_196204486.1">
    <property type="nucleotide sequence ID" value="NZ_JADPUN010000256.1"/>
</dbReference>
<feature type="transmembrane region" description="Helical" evidence="2">
    <location>
        <begin position="214"/>
        <end position="235"/>
    </location>
</feature>
<sequence length="294" mass="29759">MGGGGDVRRVTAALATTLLLWSSAFVAIRIATPHFSTPGMTLARLLIAALALAVAAPLVGLRRPARADLGRLVACGLTGMVGYQFLLNAGERTIDASTANILVNTSPVLATVLAWALLAQRPNANNWIGLGLGVTGATVIAVTHGTTPTAGADALLILGAAAAQALFFVLQRPLLDRYTGFEVTTYATWTGVLAALPAAGHLAGDLTSGTRPAALASIVYLGVGPSAVGFLTWAYAQRRVSVAAATSTLYLAPPVTAVLGWITLAETPGPATVLGGLLVVGGVIVSHRKPAATG</sequence>
<evidence type="ECO:0000256" key="2">
    <source>
        <dbReference type="SAM" id="Phobius"/>
    </source>
</evidence>
<dbReference type="InterPro" id="IPR037185">
    <property type="entry name" value="EmrE-like"/>
</dbReference>
<feature type="transmembrane region" description="Helical" evidence="2">
    <location>
        <begin position="150"/>
        <end position="171"/>
    </location>
</feature>
<keyword evidence="5" id="KW-1185">Reference proteome</keyword>
<dbReference type="Pfam" id="PF00892">
    <property type="entry name" value="EamA"/>
    <property type="match status" value="2"/>
</dbReference>
<dbReference type="Gene3D" id="1.10.3730.20">
    <property type="match status" value="1"/>
</dbReference>
<reference evidence="4 5" key="1">
    <citation type="submission" date="2020-11" db="EMBL/GenBank/DDBJ databases">
        <title>A novel isolate from a Black sea contaminated sediment with potential to produce alkanes: Plantactinospora alkalitolerans sp. nov.</title>
        <authorList>
            <person name="Carro L."/>
            <person name="Veyisoglu A."/>
            <person name="Guven K."/>
            <person name="Schumann P."/>
            <person name="Klenk H.-P."/>
            <person name="Sahin N."/>
        </authorList>
    </citation>
    <scope>NUCLEOTIDE SEQUENCE [LARGE SCALE GENOMIC DNA]</scope>
    <source>
        <strain evidence="4 5">S1510</strain>
    </source>
</reference>
<feature type="transmembrane region" description="Helical" evidence="2">
    <location>
        <begin position="268"/>
        <end position="286"/>
    </location>
</feature>
<name>A0ABS0H3C2_9ACTN</name>
<dbReference type="SUPFAM" id="SSF103481">
    <property type="entry name" value="Multidrug resistance efflux transporter EmrE"/>
    <property type="match status" value="2"/>
</dbReference>
<dbReference type="Proteomes" id="UP000638560">
    <property type="component" value="Unassembled WGS sequence"/>
</dbReference>
<keyword evidence="2" id="KW-1133">Transmembrane helix</keyword>
<evidence type="ECO:0000313" key="5">
    <source>
        <dbReference type="Proteomes" id="UP000638560"/>
    </source>
</evidence>
<protein>
    <submittedName>
        <fullName evidence="4">DMT family transporter</fullName>
    </submittedName>
</protein>
<gene>
    <name evidence="4" type="ORF">I0C86_29000</name>
</gene>
<dbReference type="EMBL" id="JADPUN010000256">
    <property type="protein sequence ID" value="MBF9132967.1"/>
    <property type="molecule type" value="Genomic_DNA"/>
</dbReference>
<feature type="transmembrane region" description="Helical" evidence="2">
    <location>
        <begin position="42"/>
        <end position="61"/>
    </location>
</feature>
<keyword evidence="2" id="KW-0812">Transmembrane</keyword>